<feature type="domain" description="SH3" evidence="20">
    <location>
        <begin position="464"/>
        <end position="523"/>
    </location>
</feature>
<dbReference type="EMBL" id="VZUH01000381">
    <property type="protein sequence ID" value="NXU82502.1"/>
    <property type="molecule type" value="Genomic_DNA"/>
</dbReference>
<dbReference type="GO" id="GO:1900029">
    <property type="term" value="P:positive regulation of ruffle assembly"/>
    <property type="evidence" value="ECO:0007669"/>
    <property type="project" value="TreeGrafter"/>
</dbReference>
<feature type="compositionally biased region" description="Basic residues" evidence="19">
    <location>
        <begin position="231"/>
        <end position="241"/>
    </location>
</feature>
<feature type="compositionally biased region" description="Pro residues" evidence="19">
    <location>
        <begin position="552"/>
        <end position="587"/>
    </location>
</feature>
<dbReference type="SMART" id="SM00326">
    <property type="entry name" value="SH3"/>
    <property type="match status" value="1"/>
</dbReference>
<keyword evidence="13" id="KW-0472">Membrane</keyword>
<keyword evidence="9" id="KW-0597">Phosphoprotein</keyword>
<dbReference type="PANTHER" id="PTHR12287:SF21">
    <property type="entry name" value="EPIDERMAL GROWTH FACTOR RECEPTOR KINASE SUBSTRATE 8"/>
    <property type="match status" value="1"/>
</dbReference>
<protein>
    <recommendedName>
        <fullName evidence="17">Epidermal growth factor receptor kinase substrate 8</fullName>
    </recommendedName>
</protein>
<dbReference type="Pfam" id="PF18016">
    <property type="entry name" value="SAM_3"/>
    <property type="match status" value="1"/>
</dbReference>
<dbReference type="GO" id="GO:0003779">
    <property type="term" value="F:actin binding"/>
    <property type="evidence" value="ECO:0007669"/>
    <property type="project" value="UniProtKB-KW"/>
</dbReference>
<evidence type="ECO:0000256" key="9">
    <source>
        <dbReference type="ARBA" id="ARBA00022553"/>
    </source>
</evidence>
<keyword evidence="8" id="KW-0963">Cytoplasm</keyword>
<dbReference type="InterPro" id="IPR001452">
    <property type="entry name" value="SH3_domain"/>
</dbReference>
<evidence type="ECO:0000256" key="15">
    <source>
        <dbReference type="ARBA" id="ARBA00023273"/>
    </source>
</evidence>
<dbReference type="PROSITE" id="PS50002">
    <property type="entry name" value="SH3"/>
    <property type="match status" value="1"/>
</dbReference>
<evidence type="ECO:0000256" key="4">
    <source>
        <dbReference type="ARBA" id="ARBA00004645"/>
    </source>
</evidence>
<evidence type="ECO:0000256" key="13">
    <source>
        <dbReference type="ARBA" id="ARBA00023136"/>
    </source>
</evidence>
<evidence type="ECO:0000256" key="7">
    <source>
        <dbReference type="ARBA" id="ARBA00022475"/>
    </source>
</evidence>
<dbReference type="SUPFAM" id="SSF50729">
    <property type="entry name" value="PH domain-like"/>
    <property type="match status" value="1"/>
</dbReference>
<organism evidence="21 22">
    <name type="scientific">Xiphorhynchus elegans</name>
    <name type="common">elegant woodcreeper</name>
    <dbReference type="NCBI Taxonomy" id="269412"/>
    <lineage>
        <taxon>Eukaryota</taxon>
        <taxon>Metazoa</taxon>
        <taxon>Chordata</taxon>
        <taxon>Craniata</taxon>
        <taxon>Vertebrata</taxon>
        <taxon>Euteleostomi</taxon>
        <taxon>Archelosauria</taxon>
        <taxon>Archosauria</taxon>
        <taxon>Dinosauria</taxon>
        <taxon>Saurischia</taxon>
        <taxon>Theropoda</taxon>
        <taxon>Coelurosauria</taxon>
        <taxon>Aves</taxon>
        <taxon>Neognathae</taxon>
        <taxon>Neoaves</taxon>
        <taxon>Telluraves</taxon>
        <taxon>Australaves</taxon>
        <taxon>Passeriformes</taxon>
        <taxon>Dendrocolaptidae</taxon>
        <taxon>Xiphorhynchus</taxon>
    </lineage>
</organism>
<proteinExistence type="inferred from homology"/>
<keyword evidence="21" id="KW-0418">Kinase</keyword>
<dbReference type="SUPFAM" id="SSF50044">
    <property type="entry name" value="SH3-domain"/>
    <property type="match status" value="1"/>
</dbReference>
<accession>A0A7L3NW28</accession>
<evidence type="ECO:0000256" key="6">
    <source>
        <dbReference type="ARBA" id="ARBA00022443"/>
    </source>
</evidence>
<keyword evidence="12" id="KW-0770">Synapse</keyword>
<evidence type="ECO:0000256" key="17">
    <source>
        <dbReference type="ARBA" id="ARBA00068628"/>
    </source>
</evidence>
<evidence type="ECO:0000256" key="11">
    <source>
        <dbReference type="ARBA" id="ARBA00022843"/>
    </source>
</evidence>
<dbReference type="AlphaFoldDB" id="A0A7L3NW28"/>
<dbReference type="InterPro" id="IPR033928">
    <property type="entry name" value="EPS8_PTB"/>
</dbReference>
<dbReference type="CDD" id="cd01210">
    <property type="entry name" value="PTB_EPS8"/>
    <property type="match status" value="1"/>
</dbReference>
<evidence type="ECO:0000256" key="14">
    <source>
        <dbReference type="ARBA" id="ARBA00023203"/>
    </source>
</evidence>
<evidence type="ECO:0000256" key="18">
    <source>
        <dbReference type="PROSITE-ProRule" id="PRU00192"/>
    </source>
</evidence>
<dbReference type="GO" id="GO:0032420">
    <property type="term" value="C:stereocilium"/>
    <property type="evidence" value="ECO:0007669"/>
    <property type="project" value="UniProtKB-SubCell"/>
</dbReference>
<dbReference type="SMART" id="SM00462">
    <property type="entry name" value="PTB"/>
    <property type="match status" value="1"/>
</dbReference>
<evidence type="ECO:0000259" key="20">
    <source>
        <dbReference type="PROSITE" id="PS50002"/>
    </source>
</evidence>
<dbReference type="GO" id="GO:0035023">
    <property type="term" value="P:regulation of Rho protein signal transduction"/>
    <property type="evidence" value="ECO:0007669"/>
    <property type="project" value="TreeGrafter"/>
</dbReference>
<feature type="compositionally biased region" description="Low complexity" evidence="19">
    <location>
        <begin position="588"/>
        <end position="605"/>
    </location>
</feature>
<dbReference type="Pfam" id="PF08416">
    <property type="entry name" value="PTB"/>
    <property type="match status" value="1"/>
</dbReference>
<comment type="similarity">
    <text evidence="5">Belongs to the EPS8 family.</text>
</comment>
<dbReference type="PANTHER" id="PTHR12287">
    <property type="entry name" value="EPIDERMAL GROWTH FACTOR RECEPTOR KINASE SUBSTRATE EPS8-RELATED PROTEIN"/>
    <property type="match status" value="1"/>
</dbReference>
<gene>
    <name evidence="21" type="primary">Eps8</name>
    <name evidence="21" type="ORF">XIPELE_R12887</name>
</gene>
<dbReference type="SUPFAM" id="SSF47769">
    <property type="entry name" value="SAM/Pointed domain"/>
    <property type="match status" value="1"/>
</dbReference>
<sequence length="760" mass="84895">HLTTFVLDRKEAMITVDDGIRKLKLLDAKGKVWTQDMILQVDDKAVSLVDLESKNELENFPLSTIQHCQAVMNACNYNSILALVCKEPTQSKPDLHLFQCDEIKASFIHEDIESAISDSKSGKQKKRLETLRMISKADSAIPPPPRAPAPVPPGTVTQVDVRSRVAAWSAWAAEQGDFEKHRQYHEHEETAEMMAARIDRDVQILNHILDDIEYFVTKLQKAAEAFAELSKRKKTKKSKKKGPGEGVLTLRAKPPPPDEFVDCFQKFKHGFNLLAKLKFHIQNPSAADLVHFLFTPLHMVVQTTGGPELAGTVLSPLLTKDTIDFLRYTVTSEEGQLWMSLGDTWTKARADWPKDHFIPPYVPRFRNGWEPPLLNFMGAPKEQELNHLAESVANVAEQQRKQEMKRMSTEPPGVPDYPPSDGYAFSNTVYKRGPLLDQGAAVAAFKQTVSRHVDRNYEAHNRAQSKKYAKCKYEFMARNNSELSVMKEEIVEILDDRKQWWKVQNKSGSTGFVPNNILDPLRNQEGGQGWPEPVYTRTIQKQRTDYVAKQPDPVPATPSPPPTPAPVPVAAPLPPSAPAPIPVPVPKAPAAISRQSSTSSDSGGSVARDTQRQKQIPVDRRKSQMEEVQDELVHRLTIGRSAAQRKFHVPRPNIPVVNITYDSSPDDVKAWLQSKGFNPVTVNSLGVLTGAQLFSLNKEELRTVCPEGSRVYNQITVQKSALEANSGSSELQEIMRRRQEKISAAATDSGVESFDEGSSH</sequence>
<feature type="non-terminal residue" evidence="21">
    <location>
        <position position="760"/>
    </location>
</feature>
<dbReference type="FunFam" id="1.10.150.50:FF:000023">
    <property type="entry name" value="Epidermal growth factor receptor kinase substrate 8"/>
    <property type="match status" value="1"/>
</dbReference>
<dbReference type="GO" id="GO:0007266">
    <property type="term" value="P:Rho protein signal transduction"/>
    <property type="evidence" value="ECO:0007669"/>
    <property type="project" value="TreeGrafter"/>
</dbReference>
<dbReference type="FunFam" id="2.30.30.40:FF:000071">
    <property type="entry name" value="Epidermal growth factor receptor kinase substrate 8"/>
    <property type="match status" value="1"/>
</dbReference>
<dbReference type="CDD" id="cd09540">
    <property type="entry name" value="SAM_EPS8-like"/>
    <property type="match status" value="1"/>
</dbReference>
<dbReference type="InterPro" id="IPR036028">
    <property type="entry name" value="SH3-like_dom_sf"/>
</dbReference>
<evidence type="ECO:0000256" key="2">
    <source>
        <dbReference type="ARBA" id="ARBA00004624"/>
    </source>
</evidence>
<comment type="caution">
    <text evidence="21">The sequence shown here is derived from an EMBL/GenBank/DDBJ whole genome shotgun (WGS) entry which is preliminary data.</text>
</comment>
<keyword evidence="22" id="KW-1185">Reference proteome</keyword>
<dbReference type="Gene3D" id="2.30.30.40">
    <property type="entry name" value="SH3 Domains"/>
    <property type="match status" value="1"/>
</dbReference>
<evidence type="ECO:0000256" key="12">
    <source>
        <dbReference type="ARBA" id="ARBA00023018"/>
    </source>
</evidence>
<dbReference type="InterPro" id="IPR006020">
    <property type="entry name" value="PTB/PI_dom"/>
</dbReference>
<name>A0A7L3NW28_9DEND</name>
<dbReference type="InterPro" id="IPR013761">
    <property type="entry name" value="SAM/pointed_sf"/>
</dbReference>
<keyword evidence="21" id="KW-0808">Transferase</keyword>
<feature type="region of interest" description="Disordered" evidence="19">
    <location>
        <begin position="543"/>
        <end position="627"/>
    </location>
</feature>
<dbReference type="Gene3D" id="1.10.150.50">
    <property type="entry name" value="Transcription Factor, Ets-1"/>
    <property type="match status" value="1"/>
</dbReference>
<dbReference type="InterPro" id="IPR011993">
    <property type="entry name" value="PH-like_dom_sf"/>
</dbReference>
<dbReference type="GO" id="GO:0098978">
    <property type="term" value="C:glutamatergic synapse"/>
    <property type="evidence" value="ECO:0007669"/>
    <property type="project" value="UniProtKB-ARBA"/>
</dbReference>
<dbReference type="GO" id="GO:0031982">
    <property type="term" value="C:vesicle"/>
    <property type="evidence" value="ECO:0007669"/>
    <property type="project" value="TreeGrafter"/>
</dbReference>
<dbReference type="GO" id="GO:0016301">
    <property type="term" value="F:kinase activity"/>
    <property type="evidence" value="ECO:0007669"/>
    <property type="project" value="UniProtKB-KW"/>
</dbReference>
<evidence type="ECO:0000313" key="21">
    <source>
        <dbReference type="EMBL" id="NXU82502.1"/>
    </source>
</evidence>
<evidence type="ECO:0000256" key="16">
    <source>
        <dbReference type="ARBA" id="ARBA00034102"/>
    </source>
</evidence>
<dbReference type="InterPro" id="IPR055093">
    <property type="entry name" value="EPS8_2nd"/>
</dbReference>
<feature type="non-terminal residue" evidence="21">
    <location>
        <position position="1"/>
    </location>
</feature>
<dbReference type="GO" id="GO:0014069">
    <property type="term" value="C:postsynaptic density"/>
    <property type="evidence" value="ECO:0007669"/>
    <property type="project" value="UniProtKB-ARBA"/>
</dbReference>
<evidence type="ECO:0000256" key="19">
    <source>
        <dbReference type="SAM" id="MobiDB-lite"/>
    </source>
</evidence>
<feature type="region of interest" description="Disordered" evidence="19">
    <location>
        <begin position="230"/>
        <end position="252"/>
    </location>
</feature>
<dbReference type="CDD" id="cd11764">
    <property type="entry name" value="SH3_Eps8"/>
    <property type="match status" value="1"/>
</dbReference>
<dbReference type="FunFam" id="2.30.29.30:FF:000174">
    <property type="entry name" value="epidermal growth factor receptor kinase substrate 8"/>
    <property type="match status" value="1"/>
</dbReference>
<feature type="region of interest" description="Disordered" evidence="19">
    <location>
        <begin position="739"/>
        <end position="760"/>
    </location>
</feature>
<dbReference type="InterPro" id="IPR039801">
    <property type="entry name" value="EPS8-like"/>
</dbReference>
<feature type="compositionally biased region" description="Basic and acidic residues" evidence="19">
    <location>
        <begin position="609"/>
        <end position="625"/>
    </location>
</feature>
<keyword evidence="7" id="KW-1003">Cell membrane</keyword>
<dbReference type="GO" id="GO:0030426">
    <property type="term" value="C:growth cone"/>
    <property type="evidence" value="ECO:0007669"/>
    <property type="project" value="UniProtKB-SubCell"/>
</dbReference>
<keyword evidence="6 18" id="KW-0728">SH3 domain</keyword>
<keyword evidence="10" id="KW-0771">Synaptosome</keyword>
<evidence type="ECO:0000256" key="8">
    <source>
        <dbReference type="ARBA" id="ARBA00022490"/>
    </source>
</evidence>
<evidence type="ECO:0000256" key="10">
    <source>
        <dbReference type="ARBA" id="ARBA00022599"/>
    </source>
</evidence>
<dbReference type="Pfam" id="PF00018">
    <property type="entry name" value="SH3_1"/>
    <property type="match status" value="1"/>
</dbReference>
<dbReference type="Proteomes" id="UP000551443">
    <property type="component" value="Unassembled WGS sequence"/>
</dbReference>
<keyword evidence="14" id="KW-0009">Actin-binding</keyword>
<dbReference type="InterPro" id="IPR035462">
    <property type="entry name" value="Eps8_SH3"/>
</dbReference>
<evidence type="ECO:0000256" key="3">
    <source>
        <dbReference type="ARBA" id="ARBA00004632"/>
    </source>
</evidence>
<dbReference type="InterPro" id="IPR013625">
    <property type="entry name" value="PTB"/>
</dbReference>
<keyword evidence="11" id="KW-0832">Ubl conjugation</keyword>
<dbReference type="Gene3D" id="2.30.29.30">
    <property type="entry name" value="Pleckstrin-homology domain (PH domain)/Phosphotyrosine-binding domain (PTB)"/>
    <property type="match status" value="1"/>
</dbReference>
<dbReference type="InterPro" id="IPR041418">
    <property type="entry name" value="SAM_3"/>
</dbReference>
<evidence type="ECO:0000256" key="5">
    <source>
        <dbReference type="ARBA" id="ARBA00006197"/>
    </source>
</evidence>
<dbReference type="GO" id="GO:0032587">
    <property type="term" value="C:ruffle membrane"/>
    <property type="evidence" value="ECO:0007669"/>
    <property type="project" value="UniProtKB-SubCell"/>
</dbReference>
<keyword evidence="15" id="KW-0966">Cell projection</keyword>
<reference evidence="21 22" key="1">
    <citation type="submission" date="2019-09" db="EMBL/GenBank/DDBJ databases">
        <title>Bird 10,000 Genomes (B10K) Project - Family phase.</title>
        <authorList>
            <person name="Zhang G."/>
        </authorList>
    </citation>
    <scope>NUCLEOTIDE SEQUENCE [LARGE SCALE GENOMIC DNA]</scope>
    <source>
        <strain evidence="21">OUT-0059</strain>
        <tissue evidence="21">Muscle</tissue>
    </source>
</reference>
<evidence type="ECO:0000256" key="1">
    <source>
        <dbReference type="ARBA" id="ARBA00004544"/>
    </source>
</evidence>
<dbReference type="Pfam" id="PF22975">
    <property type="entry name" value="EPS8_2nd"/>
    <property type="match status" value="1"/>
</dbReference>
<evidence type="ECO:0000313" key="22">
    <source>
        <dbReference type="Proteomes" id="UP000551443"/>
    </source>
</evidence>
<comment type="subcellular location">
    <subcellularLocation>
        <location evidence="2">Cell projection</location>
        <location evidence="2">Growth cone</location>
    </subcellularLocation>
    <subcellularLocation>
        <location evidence="3">Cell projection</location>
        <location evidence="3">Ruffle membrane</location>
    </subcellularLocation>
    <subcellularLocation>
        <location evidence="4">Cell projection</location>
        <location evidence="4">Stereocilium</location>
    </subcellularLocation>
    <subcellularLocation>
        <location evidence="1">Cytoplasm</location>
        <location evidence="1">Cell cortex</location>
    </subcellularLocation>
    <subcellularLocation>
        <location evidence="16">Synapse</location>
        <location evidence="16">Synaptosome</location>
    </subcellularLocation>
</comment>
<dbReference type="GO" id="GO:0005938">
    <property type="term" value="C:cell cortex"/>
    <property type="evidence" value="ECO:0007669"/>
    <property type="project" value="UniProtKB-SubCell"/>
</dbReference>